<evidence type="ECO:0000313" key="4">
    <source>
        <dbReference type="Proteomes" id="UP000789508"/>
    </source>
</evidence>
<name>A0A9N9DDW2_9GLOM</name>
<gene>
    <name evidence="3" type="ORF">ALEPTO_LOCUS9603</name>
</gene>
<organism evidence="3 4">
    <name type="scientific">Ambispora leptoticha</name>
    <dbReference type="NCBI Taxonomy" id="144679"/>
    <lineage>
        <taxon>Eukaryota</taxon>
        <taxon>Fungi</taxon>
        <taxon>Fungi incertae sedis</taxon>
        <taxon>Mucoromycota</taxon>
        <taxon>Glomeromycotina</taxon>
        <taxon>Glomeromycetes</taxon>
        <taxon>Archaeosporales</taxon>
        <taxon>Ambisporaceae</taxon>
        <taxon>Ambispora</taxon>
    </lineage>
</organism>
<accession>A0A9N9DDW2</accession>
<keyword evidence="4" id="KW-1185">Reference proteome</keyword>
<dbReference type="InterPro" id="IPR013430">
    <property type="entry name" value="Toxin_antidote_HigA"/>
</dbReference>
<feature type="region of interest" description="Disordered" evidence="2">
    <location>
        <begin position="102"/>
        <end position="142"/>
    </location>
</feature>
<dbReference type="OrthoDB" id="10426886at2759"/>
<comment type="caution">
    <text evidence="3">The sequence shown here is derived from an EMBL/GenBank/DDBJ whole genome shotgun (WGS) entry which is preliminary data.</text>
</comment>
<dbReference type="InterPro" id="IPR010982">
    <property type="entry name" value="Lambda_DNA-bd_dom_sf"/>
</dbReference>
<dbReference type="PANTHER" id="PTHR36924">
    <property type="entry name" value="ANTITOXIN HIGA-1"/>
    <property type="match status" value="1"/>
</dbReference>
<dbReference type="AlphaFoldDB" id="A0A9N9DDW2"/>
<sequence length="142" mass="16698">MINTTKLPPVHPGKTLQRQFFQPLNLSTEQLTQDLHIPTYQLQDLVEGKEKITPEIAYRLSCYFQIEPEVFLNLQQRYDLENKNVEVNPFKKNLTKKTLVENIENNPDINQEPRGQKQSLEEEENIRPNKRPALEVKVTNEE</sequence>
<dbReference type="Proteomes" id="UP000789508">
    <property type="component" value="Unassembled WGS sequence"/>
</dbReference>
<feature type="non-terminal residue" evidence="3">
    <location>
        <position position="142"/>
    </location>
</feature>
<dbReference type="EMBL" id="CAJVPS010007773">
    <property type="protein sequence ID" value="CAG8637805.1"/>
    <property type="molecule type" value="Genomic_DNA"/>
</dbReference>
<dbReference type="PANTHER" id="PTHR36924:SF1">
    <property type="entry name" value="ANTITOXIN HIGA-1"/>
    <property type="match status" value="1"/>
</dbReference>
<reference evidence="3" key="1">
    <citation type="submission" date="2021-06" db="EMBL/GenBank/DDBJ databases">
        <authorList>
            <person name="Kallberg Y."/>
            <person name="Tangrot J."/>
            <person name="Rosling A."/>
        </authorList>
    </citation>
    <scope>NUCLEOTIDE SEQUENCE</scope>
    <source>
        <strain evidence="3">FL130A</strain>
    </source>
</reference>
<dbReference type="GO" id="GO:0003677">
    <property type="term" value="F:DNA binding"/>
    <property type="evidence" value="ECO:0007669"/>
    <property type="project" value="UniProtKB-KW"/>
</dbReference>
<evidence type="ECO:0000256" key="2">
    <source>
        <dbReference type="SAM" id="MobiDB-lite"/>
    </source>
</evidence>
<dbReference type="Gene3D" id="1.10.260.40">
    <property type="entry name" value="lambda repressor-like DNA-binding domains"/>
    <property type="match status" value="1"/>
</dbReference>
<protein>
    <submittedName>
        <fullName evidence="3">8592_t:CDS:1</fullName>
    </submittedName>
</protein>
<dbReference type="SUPFAM" id="SSF47413">
    <property type="entry name" value="lambda repressor-like DNA-binding domains"/>
    <property type="match status" value="1"/>
</dbReference>
<dbReference type="NCBIfam" id="TIGR02607">
    <property type="entry name" value="antidote_HigA"/>
    <property type="match status" value="1"/>
</dbReference>
<feature type="compositionally biased region" description="Basic and acidic residues" evidence="2">
    <location>
        <begin position="132"/>
        <end position="142"/>
    </location>
</feature>
<evidence type="ECO:0000313" key="3">
    <source>
        <dbReference type="EMBL" id="CAG8637805.1"/>
    </source>
</evidence>
<evidence type="ECO:0000256" key="1">
    <source>
        <dbReference type="ARBA" id="ARBA00023125"/>
    </source>
</evidence>
<keyword evidence="1" id="KW-0238">DNA-binding</keyword>
<proteinExistence type="predicted"/>